<dbReference type="CDD" id="cd05569">
    <property type="entry name" value="PTS_IIB_fructose"/>
    <property type="match status" value="1"/>
</dbReference>
<dbReference type="PROSITE" id="PS51099">
    <property type="entry name" value="PTS_EIIB_TYPE_2"/>
    <property type="match status" value="1"/>
</dbReference>
<dbReference type="FunFam" id="3.40.50.2300:FF:000014">
    <property type="entry name" value="PTS system fructose-like transporter subunit IIB"/>
    <property type="match status" value="1"/>
</dbReference>
<dbReference type="Gene3D" id="3.40.50.2300">
    <property type="match status" value="1"/>
</dbReference>
<sequence>MNIVGVCACPAGIAHTYMAAESLENAARKRGHSIKVETDGSGGVENRLTAQEIAAADVVVVAADIRVEMDRFRGKPLVKVPVSDAIRNVSGVLDRVEAGDVPAYEG</sequence>
<dbReference type="GO" id="GO:0090563">
    <property type="term" value="F:protein-phosphocysteine-sugar phosphotransferase activity"/>
    <property type="evidence" value="ECO:0007669"/>
    <property type="project" value="TreeGrafter"/>
</dbReference>
<evidence type="ECO:0000256" key="3">
    <source>
        <dbReference type="ARBA" id="ARBA00022597"/>
    </source>
</evidence>
<name>A0A9D2DJW6_9ACTN</name>
<dbReference type="Pfam" id="PF02302">
    <property type="entry name" value="PTS_IIB"/>
    <property type="match status" value="1"/>
</dbReference>
<gene>
    <name evidence="7" type="ORF">IAA22_04405</name>
</gene>
<organism evidence="7 8">
    <name type="scientific">Candidatus Olsenella stercoravium</name>
    <dbReference type="NCBI Taxonomy" id="2838713"/>
    <lineage>
        <taxon>Bacteria</taxon>
        <taxon>Bacillati</taxon>
        <taxon>Actinomycetota</taxon>
        <taxon>Coriobacteriia</taxon>
        <taxon>Coriobacteriales</taxon>
        <taxon>Atopobiaceae</taxon>
        <taxon>Olsenella</taxon>
    </lineage>
</organism>
<dbReference type="InterPro" id="IPR050864">
    <property type="entry name" value="Bacterial_PTS_Sugar_Transport"/>
</dbReference>
<evidence type="ECO:0000313" key="7">
    <source>
        <dbReference type="EMBL" id="HIZ18335.1"/>
    </source>
</evidence>
<dbReference type="NCBIfam" id="TIGR00829">
    <property type="entry name" value="FRU"/>
    <property type="match status" value="1"/>
</dbReference>
<evidence type="ECO:0000313" key="8">
    <source>
        <dbReference type="Proteomes" id="UP000824029"/>
    </source>
</evidence>
<dbReference type="InterPro" id="IPR003353">
    <property type="entry name" value="PTS_IIB_fruc"/>
</dbReference>
<proteinExistence type="predicted"/>
<evidence type="ECO:0000256" key="5">
    <source>
        <dbReference type="ARBA" id="ARBA00022683"/>
    </source>
</evidence>
<evidence type="ECO:0000259" key="6">
    <source>
        <dbReference type="PROSITE" id="PS51099"/>
    </source>
</evidence>
<keyword evidence="2" id="KW-0597">Phosphoprotein</keyword>
<dbReference type="GO" id="GO:0005886">
    <property type="term" value="C:plasma membrane"/>
    <property type="evidence" value="ECO:0007669"/>
    <property type="project" value="TreeGrafter"/>
</dbReference>
<reference evidence="7" key="1">
    <citation type="journal article" date="2021" name="PeerJ">
        <title>Extensive microbial diversity within the chicken gut microbiome revealed by metagenomics and culture.</title>
        <authorList>
            <person name="Gilroy R."/>
            <person name="Ravi A."/>
            <person name="Getino M."/>
            <person name="Pursley I."/>
            <person name="Horton D.L."/>
            <person name="Alikhan N.F."/>
            <person name="Baker D."/>
            <person name="Gharbi K."/>
            <person name="Hall N."/>
            <person name="Watson M."/>
            <person name="Adriaenssens E.M."/>
            <person name="Foster-Nyarko E."/>
            <person name="Jarju S."/>
            <person name="Secka A."/>
            <person name="Antonio M."/>
            <person name="Oren A."/>
            <person name="Chaudhuri R.R."/>
            <person name="La Ragione R."/>
            <person name="Hildebrand F."/>
            <person name="Pallen M.J."/>
        </authorList>
    </citation>
    <scope>NUCLEOTIDE SEQUENCE</scope>
    <source>
        <strain evidence="7">ChiHecolR3B27-1887</strain>
    </source>
</reference>
<keyword evidence="4" id="KW-0808">Transferase</keyword>
<keyword evidence="5" id="KW-0598">Phosphotransferase system</keyword>
<protein>
    <submittedName>
        <fullName evidence="7">PTS fructose transporter subunit IIB</fullName>
    </submittedName>
</protein>
<dbReference type="AlphaFoldDB" id="A0A9D2DJW6"/>
<accession>A0A9D2DJW6</accession>
<dbReference type="GO" id="GO:0009401">
    <property type="term" value="P:phosphoenolpyruvate-dependent sugar phosphotransferase system"/>
    <property type="evidence" value="ECO:0007669"/>
    <property type="project" value="UniProtKB-KW"/>
</dbReference>
<dbReference type="SUPFAM" id="SSF52794">
    <property type="entry name" value="PTS system IIB component-like"/>
    <property type="match status" value="1"/>
</dbReference>
<dbReference type="InterPro" id="IPR013011">
    <property type="entry name" value="PTS_EIIB_2"/>
</dbReference>
<feature type="domain" description="PTS EIIB type-2" evidence="6">
    <location>
        <begin position="1"/>
        <end position="98"/>
    </location>
</feature>
<dbReference type="PANTHER" id="PTHR30505:SF28">
    <property type="entry name" value="PTS SYSTEM 2-O-ALPHA-MANNOSYL-D-GLYCERATE-SPECIFIC EIIABC COMPONENT"/>
    <property type="match status" value="1"/>
</dbReference>
<reference evidence="7" key="2">
    <citation type="submission" date="2021-04" db="EMBL/GenBank/DDBJ databases">
        <authorList>
            <person name="Gilroy R."/>
        </authorList>
    </citation>
    <scope>NUCLEOTIDE SEQUENCE</scope>
    <source>
        <strain evidence="7">ChiHecolR3B27-1887</strain>
    </source>
</reference>
<dbReference type="GO" id="GO:0022877">
    <property type="term" value="F:protein-N(PI)-phosphohistidine-fructose phosphotransferase system transporter activity"/>
    <property type="evidence" value="ECO:0007669"/>
    <property type="project" value="InterPro"/>
</dbReference>
<comment type="caution">
    <text evidence="7">The sequence shown here is derived from an EMBL/GenBank/DDBJ whole genome shotgun (WGS) entry which is preliminary data.</text>
</comment>
<dbReference type="PANTHER" id="PTHR30505">
    <property type="entry name" value="FRUCTOSE-LIKE PERMEASE"/>
    <property type="match status" value="1"/>
</dbReference>
<keyword evidence="3" id="KW-0762">Sugar transport</keyword>
<evidence type="ECO:0000256" key="1">
    <source>
        <dbReference type="ARBA" id="ARBA00022448"/>
    </source>
</evidence>
<dbReference type="InterPro" id="IPR036095">
    <property type="entry name" value="PTS_EIIB-like_sf"/>
</dbReference>
<keyword evidence="1" id="KW-0813">Transport</keyword>
<dbReference type="Proteomes" id="UP000824029">
    <property type="component" value="Unassembled WGS sequence"/>
</dbReference>
<dbReference type="EMBL" id="DXBZ01000080">
    <property type="protein sequence ID" value="HIZ18335.1"/>
    <property type="molecule type" value="Genomic_DNA"/>
</dbReference>
<evidence type="ECO:0000256" key="4">
    <source>
        <dbReference type="ARBA" id="ARBA00022679"/>
    </source>
</evidence>
<dbReference type="InterPro" id="IPR003501">
    <property type="entry name" value="PTS_EIIB_2/3"/>
</dbReference>
<evidence type="ECO:0000256" key="2">
    <source>
        <dbReference type="ARBA" id="ARBA00022553"/>
    </source>
</evidence>